<dbReference type="GO" id="GO:0005829">
    <property type="term" value="C:cytosol"/>
    <property type="evidence" value="ECO:0007669"/>
    <property type="project" value="TreeGrafter"/>
</dbReference>
<dbReference type="AlphaFoldDB" id="A0A1C0AEP5"/>
<name>A0A1C0AEP5_9FIRM</name>
<dbReference type="NCBIfam" id="NF005302">
    <property type="entry name" value="PRK06833.1"/>
    <property type="match status" value="1"/>
</dbReference>
<dbReference type="InterPro" id="IPR050197">
    <property type="entry name" value="Aldolase_class_II_sugar_metab"/>
</dbReference>
<keyword evidence="5" id="KW-1185">Reference proteome</keyword>
<gene>
    <name evidence="4" type="ORF">BBG48_001515</name>
</gene>
<dbReference type="GO" id="GO:0008738">
    <property type="term" value="F:L-fuculose-phosphate aldolase activity"/>
    <property type="evidence" value="ECO:0007669"/>
    <property type="project" value="UniProtKB-EC"/>
</dbReference>
<protein>
    <submittedName>
        <fullName evidence="4">L-fuculose-phosphate aldolase</fullName>
        <ecNumber evidence="4">4.1.2.17</ecNumber>
    </submittedName>
</protein>
<dbReference type="Proteomes" id="UP000093352">
    <property type="component" value="Unassembled WGS sequence"/>
</dbReference>
<evidence type="ECO:0000313" key="5">
    <source>
        <dbReference type="Proteomes" id="UP000093352"/>
    </source>
</evidence>
<dbReference type="RefSeq" id="WP_068913794.1">
    <property type="nucleotide sequence ID" value="NZ_MBEW02000002.1"/>
</dbReference>
<dbReference type="GO" id="GO:0046872">
    <property type="term" value="F:metal ion binding"/>
    <property type="evidence" value="ECO:0007669"/>
    <property type="project" value="UniProtKB-KW"/>
</dbReference>
<dbReference type="InterPro" id="IPR036409">
    <property type="entry name" value="Aldolase_II/adducin_N_sf"/>
</dbReference>
<dbReference type="SMART" id="SM01007">
    <property type="entry name" value="Aldolase_II"/>
    <property type="match status" value="1"/>
</dbReference>
<dbReference type="SUPFAM" id="SSF53639">
    <property type="entry name" value="AraD/HMP-PK domain-like"/>
    <property type="match status" value="1"/>
</dbReference>
<evidence type="ECO:0000256" key="1">
    <source>
        <dbReference type="ARBA" id="ARBA00022723"/>
    </source>
</evidence>
<evidence type="ECO:0000313" key="4">
    <source>
        <dbReference type="EMBL" id="RDY22047.1"/>
    </source>
</evidence>
<organism evidence="4 5">
    <name type="scientific">Criibacterium bergeronii</name>
    <dbReference type="NCBI Taxonomy" id="1871336"/>
    <lineage>
        <taxon>Bacteria</taxon>
        <taxon>Bacillati</taxon>
        <taxon>Bacillota</taxon>
        <taxon>Clostridia</taxon>
        <taxon>Peptostreptococcales</taxon>
        <taxon>Filifactoraceae</taxon>
        <taxon>Criibacterium</taxon>
    </lineage>
</organism>
<dbReference type="Pfam" id="PF00596">
    <property type="entry name" value="Aldolase_II"/>
    <property type="match status" value="1"/>
</dbReference>
<dbReference type="PANTHER" id="PTHR22789:SF0">
    <property type="entry name" value="3-OXO-TETRONATE 4-PHOSPHATE DECARBOXYLASE-RELATED"/>
    <property type="match status" value="1"/>
</dbReference>
<feature type="domain" description="Class II aldolase/adducin N-terminal" evidence="3">
    <location>
        <begin position="8"/>
        <end position="185"/>
    </location>
</feature>
<accession>A0A1C0AEP5</accession>
<dbReference type="STRING" id="1871336.BBG48_07900"/>
<sequence>MLLEEQRKDVITYCQKMIKSGLTKGTGGNISIIDREKSLMVISTSGQDYFEMKPDDIPVLDFDGNIVEGKRKPSTELQMHTMIYKNYPEANAIVHCHSVYATSLSILREELPASNYLVASGGGNNVRCAEYQSFGTKEIGMAAVAALVDRKACLLANHGQIAYGENIEKAFSLASTVEECSMTYMIARSVGKPFILDDNEMKFMKEKFKSYGR</sequence>
<dbReference type="GO" id="GO:0019323">
    <property type="term" value="P:pentose catabolic process"/>
    <property type="evidence" value="ECO:0007669"/>
    <property type="project" value="TreeGrafter"/>
</dbReference>
<evidence type="ECO:0000256" key="2">
    <source>
        <dbReference type="ARBA" id="ARBA00023239"/>
    </source>
</evidence>
<dbReference type="EMBL" id="MBEW02000002">
    <property type="protein sequence ID" value="RDY22047.1"/>
    <property type="molecule type" value="Genomic_DNA"/>
</dbReference>
<proteinExistence type="predicted"/>
<keyword evidence="1" id="KW-0479">Metal-binding</keyword>
<dbReference type="Gene3D" id="3.40.225.10">
    <property type="entry name" value="Class II aldolase/adducin N-terminal domain"/>
    <property type="match status" value="1"/>
</dbReference>
<reference evidence="4 5" key="1">
    <citation type="journal article" date="2016" name="Genome Announc.">
        <title>Draft Genome Sequence of Criibacterium bergeronii gen. nov., sp. nov., Strain CCRI-22567T, Isolated from a Vaginal Sample from a Woman with Bacterial Vaginosis.</title>
        <authorList>
            <person name="Maheux A.F."/>
            <person name="Berube E."/>
            <person name="Boudreau D.K."/>
            <person name="Raymond F."/>
            <person name="Corbeil J."/>
            <person name="Roy P.H."/>
            <person name="Boissinot M."/>
            <person name="Omar R.F."/>
        </authorList>
    </citation>
    <scope>NUCLEOTIDE SEQUENCE [LARGE SCALE GENOMIC DNA]</scope>
    <source>
        <strain evidence="4 5">CCRI-22567</strain>
    </source>
</reference>
<evidence type="ECO:0000259" key="3">
    <source>
        <dbReference type="SMART" id="SM01007"/>
    </source>
</evidence>
<dbReference type="EC" id="4.1.2.17" evidence="4"/>
<dbReference type="InterPro" id="IPR001303">
    <property type="entry name" value="Aldolase_II/adducin_N"/>
</dbReference>
<keyword evidence="2 4" id="KW-0456">Lyase</keyword>
<dbReference type="PANTHER" id="PTHR22789">
    <property type="entry name" value="FUCULOSE PHOSPHATE ALDOLASE"/>
    <property type="match status" value="1"/>
</dbReference>
<comment type="caution">
    <text evidence="4">The sequence shown here is derived from an EMBL/GenBank/DDBJ whole genome shotgun (WGS) entry which is preliminary data.</text>
</comment>